<dbReference type="NCBIfam" id="TIGR03500">
    <property type="entry name" value="FliO_TIGR"/>
    <property type="match status" value="1"/>
</dbReference>
<dbReference type="InterPro" id="IPR022781">
    <property type="entry name" value="Flagellar_biosynth_FliO"/>
</dbReference>
<sequence>MPLIGWAESTSAARVAAYDVGSWLFGLVVVLALFLALAWLFKQVSGGQTLSQGKLKVIAVLPLGLREKVLLLQVGRKQLVLGVTPGRIETLHVLEGDDCVASEPAGRSVVSPYFADKLNQALKAKADVKSKP</sequence>
<dbReference type="EMBL" id="LAJX01000014">
    <property type="protein sequence ID" value="KJV07888.1"/>
    <property type="molecule type" value="Genomic_DNA"/>
</dbReference>
<accession>A0A0F3IMW4</accession>
<organism evidence="8 9">
    <name type="scientific">Methylocucumis oryzae</name>
    <dbReference type="NCBI Taxonomy" id="1632867"/>
    <lineage>
        <taxon>Bacteria</taxon>
        <taxon>Pseudomonadati</taxon>
        <taxon>Pseudomonadota</taxon>
        <taxon>Gammaproteobacteria</taxon>
        <taxon>Methylococcales</taxon>
        <taxon>Methylococcaceae</taxon>
        <taxon>Methylocucumis</taxon>
    </lineage>
</organism>
<dbReference type="PANTHER" id="PTHR38766">
    <property type="entry name" value="FLAGELLAR PROTEIN FLIO"/>
    <property type="match status" value="1"/>
</dbReference>
<evidence type="ECO:0000256" key="5">
    <source>
        <dbReference type="ARBA" id="ARBA00023143"/>
    </source>
</evidence>
<reference evidence="9" key="1">
    <citation type="submission" date="2015-03" db="EMBL/GenBank/DDBJ databases">
        <title>Draft genome sequence of a novel methanotroph (Sn10-6) isolated from flooded ricefield rhizosphere in India.</title>
        <authorList>
            <person name="Pandit P.S."/>
            <person name="Pore S.D."/>
            <person name="Arora P."/>
            <person name="Kapse N.G."/>
            <person name="Dhakephalkar P.K."/>
            <person name="Rahalkar M.C."/>
        </authorList>
    </citation>
    <scope>NUCLEOTIDE SEQUENCE [LARGE SCALE GENOMIC DNA]</scope>
    <source>
        <strain evidence="9">Sn10-6</strain>
    </source>
</reference>
<dbReference type="GO" id="GO:0009425">
    <property type="term" value="C:bacterial-type flagellum basal body"/>
    <property type="evidence" value="ECO:0007669"/>
    <property type="project" value="UniProtKB-SubCell"/>
</dbReference>
<evidence type="ECO:0000256" key="7">
    <source>
        <dbReference type="RuleBase" id="RU362064"/>
    </source>
</evidence>
<dbReference type="GO" id="GO:0005886">
    <property type="term" value="C:plasma membrane"/>
    <property type="evidence" value="ECO:0007669"/>
    <property type="project" value="UniProtKB-SubCell"/>
</dbReference>
<comment type="similarity">
    <text evidence="6 7">Belongs to the FliO/MopB family.</text>
</comment>
<feature type="transmembrane region" description="Helical" evidence="7">
    <location>
        <begin position="20"/>
        <end position="41"/>
    </location>
</feature>
<keyword evidence="5 7" id="KW-0975">Bacterial flagellum</keyword>
<evidence type="ECO:0000256" key="6">
    <source>
        <dbReference type="ARBA" id="ARBA00037937"/>
    </source>
</evidence>
<reference evidence="8 9" key="2">
    <citation type="journal article" date="2016" name="Microb. Ecol.">
        <title>Genome Characteristics of a Novel Type I Methanotroph (Sn10-6) Isolated from a Flooded Indian Rice Field.</title>
        <authorList>
            <person name="Rahalkar M.C."/>
            <person name="Pandit P.S."/>
            <person name="Dhakephalkar P.K."/>
            <person name="Pore S."/>
            <person name="Arora P."/>
            <person name="Kapse N."/>
        </authorList>
    </citation>
    <scope>NUCLEOTIDE SEQUENCE [LARGE SCALE GENOMIC DNA]</scope>
    <source>
        <strain evidence="8 9">Sn10-6</strain>
    </source>
</reference>
<dbReference type="InterPro" id="IPR052205">
    <property type="entry name" value="FliO/MopB"/>
</dbReference>
<keyword evidence="3 7" id="KW-1133">Transmembrane helix</keyword>
<dbReference type="AlphaFoldDB" id="A0A0F3IMW4"/>
<keyword evidence="1 7" id="KW-1003">Cell membrane</keyword>
<keyword evidence="2 7" id="KW-0812">Transmembrane</keyword>
<keyword evidence="9" id="KW-1185">Reference proteome</keyword>
<gene>
    <name evidence="8" type="ORF">VZ94_01710</name>
</gene>
<dbReference type="PANTHER" id="PTHR38766:SF1">
    <property type="entry name" value="FLAGELLAR PROTEIN FLIO"/>
    <property type="match status" value="1"/>
</dbReference>
<evidence type="ECO:0000313" key="8">
    <source>
        <dbReference type="EMBL" id="KJV07888.1"/>
    </source>
</evidence>
<evidence type="ECO:0000256" key="2">
    <source>
        <dbReference type="ARBA" id="ARBA00022692"/>
    </source>
</evidence>
<dbReference type="GO" id="GO:0044781">
    <property type="term" value="P:bacterial-type flagellum organization"/>
    <property type="evidence" value="ECO:0007669"/>
    <property type="project" value="UniProtKB-UniRule"/>
</dbReference>
<evidence type="ECO:0000256" key="4">
    <source>
        <dbReference type="ARBA" id="ARBA00023136"/>
    </source>
</evidence>
<proteinExistence type="inferred from homology"/>
<name>A0A0F3IMW4_9GAMM</name>
<evidence type="ECO:0000313" key="9">
    <source>
        <dbReference type="Proteomes" id="UP000033684"/>
    </source>
</evidence>
<protein>
    <recommendedName>
        <fullName evidence="7">Flagellar protein</fullName>
    </recommendedName>
</protein>
<comment type="caution">
    <text evidence="8">The sequence shown here is derived from an EMBL/GenBank/DDBJ whole genome shotgun (WGS) entry which is preliminary data.</text>
</comment>
<comment type="subcellular location">
    <subcellularLocation>
        <location evidence="7">Cell membrane</location>
    </subcellularLocation>
    <subcellularLocation>
        <location evidence="7">Bacterial flagellum basal body</location>
    </subcellularLocation>
</comment>
<evidence type="ECO:0000256" key="1">
    <source>
        <dbReference type="ARBA" id="ARBA00022475"/>
    </source>
</evidence>
<keyword evidence="4 7" id="KW-0472">Membrane</keyword>
<dbReference type="Proteomes" id="UP000033684">
    <property type="component" value="Unassembled WGS sequence"/>
</dbReference>
<evidence type="ECO:0000256" key="3">
    <source>
        <dbReference type="ARBA" id="ARBA00022989"/>
    </source>
</evidence>
<dbReference type="Pfam" id="PF04347">
    <property type="entry name" value="FliO"/>
    <property type="match status" value="1"/>
</dbReference>